<comment type="caution">
    <text evidence="1">The sequence shown here is derived from an EMBL/GenBank/DDBJ whole genome shotgun (WGS) entry which is preliminary data.</text>
</comment>
<dbReference type="Proteomes" id="UP000024635">
    <property type="component" value="Unassembled WGS sequence"/>
</dbReference>
<keyword evidence="2" id="KW-1185">Reference proteome</keyword>
<evidence type="ECO:0000313" key="1">
    <source>
        <dbReference type="EMBL" id="EYC35138.1"/>
    </source>
</evidence>
<accession>A0A016W825</accession>
<evidence type="ECO:0000313" key="2">
    <source>
        <dbReference type="Proteomes" id="UP000024635"/>
    </source>
</evidence>
<sequence>MLRQPLQRISARTVPCLRPYHPRWRGALRLPEECSTSYGRLHFRCVLIVGGPISATDRPLYSLRSIPAASDGHCCTLARFECLNRLSIKPIHQETHIWWKVKPVIISYVYCITRFIEEFQINYNPVIRRKGCLRM</sequence>
<protein>
    <submittedName>
        <fullName evidence="1">Uncharacterized protein</fullName>
    </submittedName>
</protein>
<name>A0A016W825_9BILA</name>
<proteinExistence type="predicted"/>
<organism evidence="1 2">
    <name type="scientific">Ancylostoma ceylanicum</name>
    <dbReference type="NCBI Taxonomy" id="53326"/>
    <lineage>
        <taxon>Eukaryota</taxon>
        <taxon>Metazoa</taxon>
        <taxon>Ecdysozoa</taxon>
        <taxon>Nematoda</taxon>
        <taxon>Chromadorea</taxon>
        <taxon>Rhabditida</taxon>
        <taxon>Rhabditina</taxon>
        <taxon>Rhabditomorpha</taxon>
        <taxon>Strongyloidea</taxon>
        <taxon>Ancylostomatidae</taxon>
        <taxon>Ancylostomatinae</taxon>
        <taxon>Ancylostoma</taxon>
    </lineage>
</organism>
<dbReference type="AlphaFoldDB" id="A0A016W825"/>
<reference evidence="2" key="1">
    <citation type="journal article" date="2015" name="Nat. Genet.">
        <title>The genome and transcriptome of the zoonotic hookworm Ancylostoma ceylanicum identify infection-specific gene families.</title>
        <authorList>
            <person name="Schwarz E.M."/>
            <person name="Hu Y."/>
            <person name="Antoshechkin I."/>
            <person name="Miller M.M."/>
            <person name="Sternberg P.W."/>
            <person name="Aroian R.V."/>
        </authorList>
    </citation>
    <scope>NUCLEOTIDE SEQUENCE</scope>
    <source>
        <strain evidence="2">HY135</strain>
    </source>
</reference>
<dbReference type="EMBL" id="JARK01000737">
    <property type="protein sequence ID" value="EYC35138.1"/>
    <property type="molecule type" value="Genomic_DNA"/>
</dbReference>
<gene>
    <name evidence="1" type="primary">Acey_s1138.g3674</name>
    <name evidence="1" type="ORF">Y032_1138g3674</name>
</gene>